<feature type="signal peptide" evidence="1">
    <location>
        <begin position="1"/>
        <end position="18"/>
    </location>
</feature>
<sequence>PWTVTLFFVSFLCPPAFPFFQCTPDLRTLQQFFQMCLNSRRPHVLKVFGVKIQSVTSFQMFSISDINIVFICQ</sequence>
<reference evidence="2" key="1">
    <citation type="journal article" date="2022" name="bioRxiv">
        <title>Sequencing and chromosome-scale assembly of the giantPleurodeles waltlgenome.</title>
        <authorList>
            <person name="Brown T."/>
            <person name="Elewa A."/>
            <person name="Iarovenko S."/>
            <person name="Subramanian E."/>
            <person name="Araus A.J."/>
            <person name="Petzold A."/>
            <person name="Susuki M."/>
            <person name="Suzuki K.-i.T."/>
            <person name="Hayashi T."/>
            <person name="Toyoda A."/>
            <person name="Oliveira C."/>
            <person name="Osipova E."/>
            <person name="Leigh N.D."/>
            <person name="Simon A."/>
            <person name="Yun M.H."/>
        </authorList>
    </citation>
    <scope>NUCLEOTIDE SEQUENCE</scope>
    <source>
        <strain evidence="2">20211129_DDA</strain>
        <tissue evidence="2">Liver</tissue>
    </source>
</reference>
<gene>
    <name evidence="2" type="ORF">NDU88_001758</name>
</gene>
<protein>
    <recommendedName>
        <fullName evidence="4">Secreted protein</fullName>
    </recommendedName>
</protein>
<feature type="non-terminal residue" evidence="2">
    <location>
        <position position="1"/>
    </location>
</feature>
<comment type="caution">
    <text evidence="2">The sequence shown here is derived from an EMBL/GenBank/DDBJ whole genome shotgun (WGS) entry which is preliminary data.</text>
</comment>
<organism evidence="2 3">
    <name type="scientific">Pleurodeles waltl</name>
    <name type="common">Iberian ribbed newt</name>
    <dbReference type="NCBI Taxonomy" id="8319"/>
    <lineage>
        <taxon>Eukaryota</taxon>
        <taxon>Metazoa</taxon>
        <taxon>Chordata</taxon>
        <taxon>Craniata</taxon>
        <taxon>Vertebrata</taxon>
        <taxon>Euteleostomi</taxon>
        <taxon>Amphibia</taxon>
        <taxon>Batrachia</taxon>
        <taxon>Caudata</taxon>
        <taxon>Salamandroidea</taxon>
        <taxon>Salamandridae</taxon>
        <taxon>Pleurodelinae</taxon>
        <taxon>Pleurodeles</taxon>
    </lineage>
</organism>
<accession>A0AAV7W0X6</accession>
<dbReference type="Proteomes" id="UP001066276">
    <property type="component" value="Chromosome 1_2"/>
</dbReference>
<dbReference type="AlphaFoldDB" id="A0AAV7W0X6"/>
<feature type="chain" id="PRO_5043989606" description="Secreted protein" evidence="1">
    <location>
        <begin position="19"/>
        <end position="73"/>
    </location>
</feature>
<evidence type="ECO:0000313" key="2">
    <source>
        <dbReference type="EMBL" id="KAJ1206351.1"/>
    </source>
</evidence>
<name>A0AAV7W0X6_PLEWA</name>
<keyword evidence="3" id="KW-1185">Reference proteome</keyword>
<dbReference type="EMBL" id="JANPWB010000002">
    <property type="protein sequence ID" value="KAJ1206351.1"/>
    <property type="molecule type" value="Genomic_DNA"/>
</dbReference>
<evidence type="ECO:0000256" key="1">
    <source>
        <dbReference type="SAM" id="SignalP"/>
    </source>
</evidence>
<keyword evidence="1" id="KW-0732">Signal</keyword>
<feature type="non-terminal residue" evidence="2">
    <location>
        <position position="73"/>
    </location>
</feature>
<proteinExistence type="predicted"/>
<evidence type="ECO:0008006" key="4">
    <source>
        <dbReference type="Google" id="ProtNLM"/>
    </source>
</evidence>
<evidence type="ECO:0000313" key="3">
    <source>
        <dbReference type="Proteomes" id="UP001066276"/>
    </source>
</evidence>